<dbReference type="Proteomes" id="UP001159363">
    <property type="component" value="Chromosome 1"/>
</dbReference>
<evidence type="ECO:0000313" key="1">
    <source>
        <dbReference type="EMBL" id="KAJ8898004.1"/>
    </source>
</evidence>
<sequence length="196" mass="22393">MIYFSSAETSGNAIASKWCSSLQFYKRSLWTFNLTVYAINDTKKAPCCYVWDDSIAGRGVKEISSCIYHHISSSLHDCCLKKKNTYSDSYYGKNLNIYFPLMILNTLANPKLSGKNMAIANIHMYADTIYAAIGKIKNNTTAKIELPRGWANIIRLVQRKPAVEVTELQHQFLHIRKLLTEMFVHRKLNSTSELIQ</sequence>
<gene>
    <name evidence="1" type="ORF">PR048_003364</name>
</gene>
<protein>
    <submittedName>
        <fullName evidence="1">Uncharacterized protein</fullName>
    </submittedName>
</protein>
<reference evidence="1 2" key="1">
    <citation type="submission" date="2023-02" db="EMBL/GenBank/DDBJ databases">
        <title>LHISI_Scaffold_Assembly.</title>
        <authorList>
            <person name="Stuart O.P."/>
            <person name="Cleave R."/>
            <person name="Magrath M.J.L."/>
            <person name="Mikheyev A.S."/>
        </authorList>
    </citation>
    <scope>NUCLEOTIDE SEQUENCE [LARGE SCALE GENOMIC DNA]</scope>
    <source>
        <strain evidence="1">Daus_M_001</strain>
        <tissue evidence="1">Leg muscle</tissue>
    </source>
</reference>
<proteinExistence type="predicted"/>
<keyword evidence="2" id="KW-1185">Reference proteome</keyword>
<dbReference type="PANTHER" id="PTHR10773:SF19">
    <property type="match status" value="1"/>
</dbReference>
<evidence type="ECO:0000313" key="2">
    <source>
        <dbReference type="Proteomes" id="UP001159363"/>
    </source>
</evidence>
<dbReference type="EMBL" id="JARBHB010000001">
    <property type="protein sequence ID" value="KAJ8898004.1"/>
    <property type="molecule type" value="Genomic_DNA"/>
</dbReference>
<dbReference type="PANTHER" id="PTHR10773">
    <property type="entry name" value="DNA-DIRECTED RNA POLYMERASES I, II, AND III SUBUNIT RPABC2"/>
    <property type="match status" value="1"/>
</dbReference>
<comment type="caution">
    <text evidence="1">The sequence shown here is derived from an EMBL/GenBank/DDBJ whole genome shotgun (WGS) entry which is preliminary data.</text>
</comment>
<accession>A0ABQ9IMW3</accession>
<name>A0ABQ9IMW3_9NEOP</name>
<organism evidence="1 2">
    <name type="scientific">Dryococelus australis</name>
    <dbReference type="NCBI Taxonomy" id="614101"/>
    <lineage>
        <taxon>Eukaryota</taxon>
        <taxon>Metazoa</taxon>
        <taxon>Ecdysozoa</taxon>
        <taxon>Arthropoda</taxon>
        <taxon>Hexapoda</taxon>
        <taxon>Insecta</taxon>
        <taxon>Pterygota</taxon>
        <taxon>Neoptera</taxon>
        <taxon>Polyneoptera</taxon>
        <taxon>Phasmatodea</taxon>
        <taxon>Verophasmatodea</taxon>
        <taxon>Anareolatae</taxon>
        <taxon>Phasmatidae</taxon>
        <taxon>Eurycanthinae</taxon>
        <taxon>Dryococelus</taxon>
    </lineage>
</organism>